<dbReference type="Proteomes" id="UP000287033">
    <property type="component" value="Unassembled WGS sequence"/>
</dbReference>
<dbReference type="AlphaFoldDB" id="A0A401TJT2"/>
<reference evidence="1 2" key="1">
    <citation type="journal article" date="2018" name="Nat. Ecol. Evol.">
        <title>Shark genomes provide insights into elasmobranch evolution and the origin of vertebrates.</title>
        <authorList>
            <person name="Hara Y"/>
            <person name="Yamaguchi K"/>
            <person name="Onimaru K"/>
            <person name="Kadota M"/>
            <person name="Koyanagi M"/>
            <person name="Keeley SD"/>
            <person name="Tatsumi K"/>
            <person name="Tanaka K"/>
            <person name="Motone F"/>
            <person name="Kageyama Y"/>
            <person name="Nozu R"/>
            <person name="Adachi N"/>
            <person name="Nishimura O"/>
            <person name="Nakagawa R"/>
            <person name="Tanegashima C"/>
            <person name="Kiyatake I"/>
            <person name="Matsumoto R"/>
            <person name="Murakumo K"/>
            <person name="Nishida K"/>
            <person name="Terakita A"/>
            <person name="Kuratani S"/>
            <person name="Sato K"/>
            <person name="Hyodo S Kuraku.S."/>
        </authorList>
    </citation>
    <scope>NUCLEOTIDE SEQUENCE [LARGE SCALE GENOMIC DNA]</scope>
</reference>
<keyword evidence="2" id="KW-1185">Reference proteome</keyword>
<protein>
    <submittedName>
        <fullName evidence="1">Uncharacterized protein</fullName>
    </submittedName>
</protein>
<evidence type="ECO:0000313" key="2">
    <source>
        <dbReference type="Proteomes" id="UP000287033"/>
    </source>
</evidence>
<evidence type="ECO:0000313" key="1">
    <source>
        <dbReference type="EMBL" id="GCC42876.1"/>
    </source>
</evidence>
<organism evidence="1 2">
    <name type="scientific">Chiloscyllium punctatum</name>
    <name type="common">Brownbanded bambooshark</name>
    <name type="synonym">Hemiscyllium punctatum</name>
    <dbReference type="NCBI Taxonomy" id="137246"/>
    <lineage>
        <taxon>Eukaryota</taxon>
        <taxon>Metazoa</taxon>
        <taxon>Chordata</taxon>
        <taxon>Craniata</taxon>
        <taxon>Vertebrata</taxon>
        <taxon>Chondrichthyes</taxon>
        <taxon>Elasmobranchii</taxon>
        <taxon>Galeomorphii</taxon>
        <taxon>Galeoidea</taxon>
        <taxon>Orectolobiformes</taxon>
        <taxon>Hemiscylliidae</taxon>
        <taxon>Chiloscyllium</taxon>
    </lineage>
</organism>
<dbReference type="EMBL" id="BEZZ01097612">
    <property type="protein sequence ID" value="GCC42876.1"/>
    <property type="molecule type" value="Genomic_DNA"/>
</dbReference>
<comment type="caution">
    <text evidence="1">The sequence shown here is derived from an EMBL/GenBank/DDBJ whole genome shotgun (WGS) entry which is preliminary data.</text>
</comment>
<sequence length="108" mass="12283">MTPERVNAHAARWRAGTRGCRCLKQPMGWGGETQRERQVGLGCSRGRERERERPHGECGHFVDSVLAVFVLEPEAEKWRCWALSRQAGTFKANSPRLLDFSSNSRQEA</sequence>
<accession>A0A401TJT2</accession>
<gene>
    <name evidence="1" type="ORF">chiPu_0027201</name>
</gene>
<proteinExistence type="predicted"/>
<name>A0A401TJT2_CHIPU</name>